<dbReference type="EMBL" id="FQWY01000030">
    <property type="protein sequence ID" value="SHH09130.1"/>
    <property type="molecule type" value="Genomic_DNA"/>
</dbReference>
<dbReference type="AlphaFoldDB" id="A0A1M5Q5J3"/>
<keyword evidence="2" id="KW-1185">Reference proteome</keyword>
<gene>
    <name evidence="1" type="ORF">SAMN02745221_01656</name>
</gene>
<evidence type="ECO:0000313" key="1">
    <source>
        <dbReference type="EMBL" id="SHH09130.1"/>
    </source>
</evidence>
<protein>
    <submittedName>
        <fullName evidence="1">Uncharacterized protein</fullName>
    </submittedName>
</protein>
<sequence>MGGVRLEMIRDEIIALRPVYTERGDATEVYLRCGEVKLFYAGIKSVRRSFLRNYAVDLSGQQEILAEELSKSKLLPFYIGIRVFVPLKMRKTVSKHDMVNGYVEVGEVRDFKAVDRNSCVLNLKSGLSIPLTCGEETVVKSLYQGEKLKERLIKEKQEKEGYVYQQDNPLLALVMEMERRRQEEG</sequence>
<dbReference type="OrthoDB" id="2082678at2"/>
<proteinExistence type="predicted"/>
<reference evidence="2" key="1">
    <citation type="submission" date="2016-11" db="EMBL/GenBank/DDBJ databases">
        <authorList>
            <person name="Varghese N."/>
            <person name="Submissions S."/>
        </authorList>
    </citation>
    <scope>NUCLEOTIDE SEQUENCE [LARGE SCALE GENOMIC DNA]</scope>
    <source>
        <strain evidence="2">DSM 11003</strain>
    </source>
</reference>
<dbReference type="Proteomes" id="UP000242329">
    <property type="component" value="Unassembled WGS sequence"/>
</dbReference>
<name>A0A1M5Q5J3_9FIRM</name>
<accession>A0A1M5Q5J3</accession>
<organism evidence="1 2">
    <name type="scientific">Thermosyntropha lipolytica DSM 11003</name>
    <dbReference type="NCBI Taxonomy" id="1123382"/>
    <lineage>
        <taxon>Bacteria</taxon>
        <taxon>Bacillati</taxon>
        <taxon>Bacillota</taxon>
        <taxon>Clostridia</taxon>
        <taxon>Eubacteriales</taxon>
        <taxon>Syntrophomonadaceae</taxon>
        <taxon>Thermosyntropha</taxon>
    </lineage>
</organism>
<evidence type="ECO:0000313" key="2">
    <source>
        <dbReference type="Proteomes" id="UP000242329"/>
    </source>
</evidence>
<dbReference type="STRING" id="1123382.SAMN02745221_01656"/>
<dbReference type="RefSeq" id="WP_073092706.1">
    <property type="nucleotide sequence ID" value="NZ_FQWY01000030.1"/>
</dbReference>